<accession>A0A0F9G5H3</accession>
<evidence type="ECO:0000256" key="1">
    <source>
        <dbReference type="SAM" id="MobiDB-lite"/>
    </source>
</evidence>
<feature type="compositionally biased region" description="Polar residues" evidence="1">
    <location>
        <begin position="1"/>
        <end position="10"/>
    </location>
</feature>
<dbReference type="AlphaFoldDB" id="A0A0F9G5H3"/>
<protein>
    <submittedName>
        <fullName evidence="2">Uncharacterized protein</fullName>
    </submittedName>
</protein>
<dbReference type="EMBL" id="LAZR01027739">
    <property type="protein sequence ID" value="KKL64795.1"/>
    <property type="molecule type" value="Genomic_DNA"/>
</dbReference>
<proteinExistence type="predicted"/>
<gene>
    <name evidence="2" type="ORF">LCGC14_2161470</name>
</gene>
<name>A0A0F9G5H3_9ZZZZ</name>
<organism evidence="2">
    <name type="scientific">marine sediment metagenome</name>
    <dbReference type="NCBI Taxonomy" id="412755"/>
    <lineage>
        <taxon>unclassified sequences</taxon>
        <taxon>metagenomes</taxon>
        <taxon>ecological metagenomes</taxon>
    </lineage>
</organism>
<feature type="non-terminal residue" evidence="2">
    <location>
        <position position="1"/>
    </location>
</feature>
<evidence type="ECO:0000313" key="2">
    <source>
        <dbReference type="EMBL" id="KKL64795.1"/>
    </source>
</evidence>
<reference evidence="2" key="1">
    <citation type="journal article" date="2015" name="Nature">
        <title>Complex archaea that bridge the gap between prokaryotes and eukaryotes.</title>
        <authorList>
            <person name="Spang A."/>
            <person name="Saw J.H."/>
            <person name="Jorgensen S.L."/>
            <person name="Zaremba-Niedzwiedzka K."/>
            <person name="Martijn J."/>
            <person name="Lind A.E."/>
            <person name="van Eijk R."/>
            <person name="Schleper C."/>
            <person name="Guy L."/>
            <person name="Ettema T.J."/>
        </authorList>
    </citation>
    <scope>NUCLEOTIDE SEQUENCE</scope>
</reference>
<sequence>SGKVDVSSTPLKPRRGRQTKKDEEAAA</sequence>
<comment type="caution">
    <text evidence="2">The sequence shown here is derived from an EMBL/GenBank/DDBJ whole genome shotgun (WGS) entry which is preliminary data.</text>
</comment>
<feature type="region of interest" description="Disordered" evidence="1">
    <location>
        <begin position="1"/>
        <end position="27"/>
    </location>
</feature>